<dbReference type="Gene3D" id="2.130.10.30">
    <property type="entry name" value="Regulator of chromosome condensation 1/beta-lactamase-inhibitor protein II"/>
    <property type="match status" value="2"/>
</dbReference>
<evidence type="ECO:0000256" key="2">
    <source>
        <dbReference type="PROSITE-ProRule" id="PRU00235"/>
    </source>
</evidence>
<dbReference type="SUPFAM" id="SSF50985">
    <property type="entry name" value="RCC1/BLIP-II"/>
    <property type="match status" value="1"/>
</dbReference>
<dbReference type="InterPro" id="IPR053035">
    <property type="entry name" value="Mitochondrial_GEF_domain"/>
</dbReference>
<protein>
    <submittedName>
        <fullName evidence="5 6">RCC1-like G exchanging factor-like protein</fullName>
    </submittedName>
</protein>
<evidence type="ECO:0000313" key="4">
    <source>
        <dbReference type="Proteomes" id="UP001318040"/>
    </source>
</evidence>
<evidence type="ECO:0000259" key="3">
    <source>
        <dbReference type="Pfam" id="PF25390"/>
    </source>
</evidence>
<dbReference type="RefSeq" id="XP_032823688.1">
    <property type="nucleotide sequence ID" value="XM_032967797.1"/>
</dbReference>
<feature type="repeat" description="RCC1" evidence="2">
    <location>
        <begin position="285"/>
        <end position="337"/>
    </location>
</feature>
<dbReference type="InterPro" id="IPR000408">
    <property type="entry name" value="Reg_chr_condens"/>
</dbReference>
<reference evidence="5 6" key="1">
    <citation type="submission" date="2025-04" db="UniProtKB">
        <authorList>
            <consortium name="RefSeq"/>
        </authorList>
    </citation>
    <scope>IDENTIFICATION</scope>
    <source>
        <tissue evidence="5 6">Sperm</tissue>
    </source>
</reference>
<evidence type="ECO:0000313" key="7">
    <source>
        <dbReference type="RefSeq" id="XP_032823691.1"/>
    </source>
</evidence>
<dbReference type="InterPro" id="IPR009091">
    <property type="entry name" value="RCC1/BLIP-II"/>
</dbReference>
<evidence type="ECO:0000313" key="5">
    <source>
        <dbReference type="RefSeq" id="XP_032823688.1"/>
    </source>
</evidence>
<dbReference type="RefSeq" id="XP_032823689.1">
    <property type="nucleotide sequence ID" value="XM_032967798.1"/>
</dbReference>
<name>A0AAJ7TTB8_PETMA</name>
<dbReference type="Pfam" id="PF00415">
    <property type="entry name" value="RCC1"/>
    <property type="match status" value="1"/>
</dbReference>
<dbReference type="PRINTS" id="PR00633">
    <property type="entry name" value="RCCNDNSATION"/>
</dbReference>
<feature type="domain" description="RCC1-like" evidence="3">
    <location>
        <begin position="47"/>
        <end position="329"/>
    </location>
</feature>
<dbReference type="Proteomes" id="UP001318040">
    <property type="component" value="Chromosome 38"/>
</dbReference>
<dbReference type="InterPro" id="IPR058923">
    <property type="entry name" value="RCC1-like_dom"/>
</dbReference>
<dbReference type="RefSeq" id="XP_032823691.1">
    <property type="nucleotide sequence ID" value="XM_032967800.1"/>
</dbReference>
<dbReference type="PANTHER" id="PTHR46337:SF1">
    <property type="entry name" value="RCC1-LIKE G EXCHANGING FACTOR-LIKE PROTEIN"/>
    <property type="match status" value="1"/>
</dbReference>
<dbReference type="GO" id="GO:0005743">
    <property type="term" value="C:mitochondrial inner membrane"/>
    <property type="evidence" value="ECO:0007669"/>
    <property type="project" value="TreeGrafter"/>
</dbReference>
<dbReference type="PANTHER" id="PTHR46337">
    <property type="entry name" value="RCC1-LIKE G EXCHANGING FACTOR-LIKE PROTEIN"/>
    <property type="match status" value="1"/>
</dbReference>
<dbReference type="PROSITE" id="PS00626">
    <property type="entry name" value="RCC1_2"/>
    <property type="match status" value="1"/>
</dbReference>
<dbReference type="GO" id="GO:0070131">
    <property type="term" value="P:positive regulation of mitochondrial translation"/>
    <property type="evidence" value="ECO:0007669"/>
    <property type="project" value="TreeGrafter"/>
</dbReference>
<feature type="repeat" description="RCC1" evidence="2">
    <location>
        <begin position="176"/>
        <end position="231"/>
    </location>
</feature>
<feature type="repeat" description="RCC1" evidence="2">
    <location>
        <begin position="338"/>
        <end position="395"/>
    </location>
</feature>
<keyword evidence="1" id="KW-0677">Repeat</keyword>
<sequence>MRLPSGLRAALRPVAAGLHSRMAFCDAKQEDEAPTATKYVGRNAKPKGRVFVWGFTFTGALGIPNFVSPVSKRHKPRKIQFTPHRLETDDKIISAACGYGFTLLASKTKDLTKLWGAGLNIDSQIGFHRSRSDRTKSYDYILEPSPVPLPLVEHQQTRVLQVACGRAHSLVLTDNEGVFSMGNNAYGQCGRVIIEDEVYKGSRLIHKIEGIEGKVVEVVCGQDHSLFRTEKGELYACGWGADGQTGLGSYEMCSTPKRLGGDLSGEPVAQVASYGDFCLAVSESGELFGWGNSEYRQLAAITDAVQINVPKHIPLKNVGKVKMAAAGGTICGILNEEGEVFVWGYGILGKGPRLSETETPEQIPPSLFGRTEFDPDIRVKTLRCGLHHFAAVNTRGELFSWGKNMRGCLGIGRPDDQYFPWRVTVAGEVVDVACGVDHSVALAKTLI</sequence>
<dbReference type="Pfam" id="PF25390">
    <property type="entry name" value="WD40_RLD"/>
    <property type="match status" value="1"/>
</dbReference>
<dbReference type="PROSITE" id="PS50012">
    <property type="entry name" value="RCC1_3"/>
    <property type="match status" value="7"/>
</dbReference>
<dbReference type="CTD" id="81554"/>
<feature type="repeat" description="RCC1" evidence="2">
    <location>
        <begin position="232"/>
        <end position="284"/>
    </location>
</feature>
<dbReference type="AlphaFoldDB" id="A0AAJ7TTB8"/>
<evidence type="ECO:0000313" key="6">
    <source>
        <dbReference type="RefSeq" id="XP_032823689.1"/>
    </source>
</evidence>
<keyword evidence="4" id="KW-1185">Reference proteome</keyword>
<accession>A0AAJ7TTB8</accession>
<dbReference type="KEGG" id="pmrn:116950198"/>
<gene>
    <name evidence="5 6 7" type="primary">RCC1L</name>
</gene>
<dbReference type="GO" id="GO:0005085">
    <property type="term" value="F:guanyl-nucleotide exchange factor activity"/>
    <property type="evidence" value="ECO:0007669"/>
    <property type="project" value="TreeGrafter"/>
</dbReference>
<organism evidence="4 6">
    <name type="scientific">Petromyzon marinus</name>
    <name type="common">Sea lamprey</name>
    <dbReference type="NCBI Taxonomy" id="7757"/>
    <lineage>
        <taxon>Eukaryota</taxon>
        <taxon>Metazoa</taxon>
        <taxon>Chordata</taxon>
        <taxon>Craniata</taxon>
        <taxon>Vertebrata</taxon>
        <taxon>Cyclostomata</taxon>
        <taxon>Hyperoartia</taxon>
        <taxon>Petromyzontiformes</taxon>
        <taxon>Petromyzontidae</taxon>
        <taxon>Petromyzon</taxon>
    </lineage>
</organism>
<dbReference type="GO" id="GO:0019843">
    <property type="term" value="F:rRNA binding"/>
    <property type="evidence" value="ECO:0007669"/>
    <property type="project" value="TreeGrafter"/>
</dbReference>
<proteinExistence type="predicted"/>
<feature type="repeat" description="RCC1" evidence="2">
    <location>
        <begin position="396"/>
        <end position="445"/>
    </location>
</feature>
<feature type="repeat" description="RCC1" evidence="2">
    <location>
        <begin position="110"/>
        <end position="175"/>
    </location>
</feature>
<feature type="repeat" description="RCC1" evidence="2">
    <location>
        <begin position="48"/>
        <end position="108"/>
    </location>
</feature>
<evidence type="ECO:0000256" key="1">
    <source>
        <dbReference type="ARBA" id="ARBA00022737"/>
    </source>
</evidence>